<evidence type="ECO:0000256" key="8">
    <source>
        <dbReference type="ARBA" id="ARBA00022989"/>
    </source>
</evidence>
<dbReference type="Proteomes" id="UP000293912">
    <property type="component" value="Chromosome"/>
</dbReference>
<keyword evidence="5" id="KW-0997">Cell inner membrane</keyword>
<keyword evidence="6" id="KW-0812">Transmembrane</keyword>
<dbReference type="KEGG" id="hpse:HPF_20080"/>
<dbReference type="GO" id="GO:0005886">
    <property type="term" value="C:plasma membrane"/>
    <property type="evidence" value="ECO:0007669"/>
    <property type="project" value="UniProtKB-SubCell"/>
</dbReference>
<organism evidence="12 13">
    <name type="scientific">Hydrogenophaga pseudoflava</name>
    <name type="common">Pseudomonas carboxydoflava</name>
    <dbReference type="NCBI Taxonomy" id="47421"/>
    <lineage>
        <taxon>Bacteria</taxon>
        <taxon>Pseudomonadati</taxon>
        <taxon>Pseudomonadota</taxon>
        <taxon>Betaproteobacteria</taxon>
        <taxon>Burkholderiales</taxon>
        <taxon>Comamonadaceae</taxon>
        <taxon>Hydrogenophaga</taxon>
    </lineage>
</organism>
<keyword evidence="4" id="KW-1003">Cell membrane</keyword>
<evidence type="ECO:0000313" key="12">
    <source>
        <dbReference type="EMBL" id="QBM30002.1"/>
    </source>
</evidence>
<sequence length="447" mass="47918">MQPLYHVLILTPTNFSAAMPTSTSVLDWVLSSNGRVASDHGGCALSLLPADDDVVLVLPPRLVSWHRVALPKVASARVRAALDGMLEDRLLDDPAELHLALEPGSRPGQTLWVAACNKAWLQAWLQTLEAAGRPATRIVPALWPTSAVGSEHGETVHWAHDEGNRVWLSTASPLGVRSIPLRENGSSTYGATSRLGADSSFGPASTFGDSSFGSLGSSTGRGPEYTLTAASDPATTSWFADPSITGLAEQVCNQRFDLMPTADWLLRCAQSDWNLAQFDLRLSSGARRTQRMRQGWRHFASAAPWKPARWALVALVLTVLGGVNAMAWKERSALQAKQQAIRQTLQSTFPEVGLVLDAPVQMQRELTRLQQASGTLSAQDLEGMLAFIAATEPGASLSSIDFLSGEARLGIGGLPDDRLLALQQAMASRGWQVSSDSGMLNVQAKAP</sequence>
<evidence type="ECO:0000313" key="13">
    <source>
        <dbReference type="Proteomes" id="UP000293912"/>
    </source>
</evidence>
<reference evidence="12 13" key="1">
    <citation type="submission" date="2019-03" db="EMBL/GenBank/DDBJ databases">
        <authorList>
            <person name="Sebastian G."/>
            <person name="Baumann P."/>
            <person name="Ruckert C."/>
            <person name="Kalinowski J."/>
            <person name="Nebel B."/>
            <person name="Takors R."/>
            <person name="Blombach B."/>
        </authorList>
    </citation>
    <scope>NUCLEOTIDE SEQUENCE [LARGE SCALE GENOMIC DNA]</scope>
    <source>
        <strain evidence="12 13">DSM 1084</strain>
    </source>
</reference>
<dbReference type="InterPro" id="IPR024230">
    <property type="entry name" value="GspL_cyto_dom"/>
</dbReference>
<evidence type="ECO:0000259" key="10">
    <source>
        <dbReference type="Pfam" id="PF05134"/>
    </source>
</evidence>
<accession>A0A4P6X0F5</accession>
<feature type="domain" description="GspL periplasmic" evidence="11">
    <location>
        <begin position="303"/>
        <end position="436"/>
    </location>
</feature>
<evidence type="ECO:0000259" key="11">
    <source>
        <dbReference type="Pfam" id="PF12693"/>
    </source>
</evidence>
<evidence type="ECO:0000256" key="6">
    <source>
        <dbReference type="ARBA" id="ARBA00022692"/>
    </source>
</evidence>
<dbReference type="Pfam" id="PF05134">
    <property type="entry name" value="T2SSL"/>
    <property type="match status" value="1"/>
</dbReference>
<keyword evidence="9" id="KW-0472">Membrane</keyword>
<dbReference type="EMBL" id="CP037867">
    <property type="protein sequence ID" value="QBM30002.1"/>
    <property type="molecule type" value="Genomic_DNA"/>
</dbReference>
<dbReference type="GO" id="GO:0015627">
    <property type="term" value="C:type II protein secretion system complex"/>
    <property type="evidence" value="ECO:0007669"/>
    <property type="project" value="InterPro"/>
</dbReference>
<gene>
    <name evidence="12" type="ORF">HPF_20080</name>
</gene>
<dbReference type="AlphaFoldDB" id="A0A4P6X0F5"/>
<evidence type="ECO:0000256" key="4">
    <source>
        <dbReference type="ARBA" id="ARBA00022475"/>
    </source>
</evidence>
<evidence type="ECO:0000256" key="2">
    <source>
        <dbReference type="ARBA" id="ARBA00005318"/>
    </source>
</evidence>
<comment type="similarity">
    <text evidence="2">Belongs to the GSP L family.</text>
</comment>
<evidence type="ECO:0000256" key="1">
    <source>
        <dbReference type="ARBA" id="ARBA00004377"/>
    </source>
</evidence>
<dbReference type="InterPro" id="IPR007812">
    <property type="entry name" value="T2SS_protein-GspL"/>
</dbReference>
<keyword evidence="7" id="KW-0653">Protein transport</keyword>
<evidence type="ECO:0000256" key="3">
    <source>
        <dbReference type="ARBA" id="ARBA00022448"/>
    </source>
</evidence>
<dbReference type="Pfam" id="PF12693">
    <property type="entry name" value="GspL_C"/>
    <property type="match status" value="1"/>
</dbReference>
<evidence type="ECO:0000256" key="5">
    <source>
        <dbReference type="ARBA" id="ARBA00022519"/>
    </source>
</evidence>
<keyword evidence="8" id="KW-1133">Transmembrane helix</keyword>
<proteinExistence type="inferred from homology"/>
<dbReference type="Gene3D" id="3.30.420.380">
    <property type="match status" value="1"/>
</dbReference>
<name>A0A4P6X0F5_HYDPS</name>
<evidence type="ECO:0000256" key="9">
    <source>
        <dbReference type="ARBA" id="ARBA00023136"/>
    </source>
</evidence>
<keyword evidence="13" id="KW-1185">Reference proteome</keyword>
<protein>
    <submittedName>
        <fullName evidence="12">GspL cytoplasmic actin-ATPase-like region</fullName>
    </submittedName>
</protein>
<dbReference type="InterPro" id="IPR043129">
    <property type="entry name" value="ATPase_NBD"/>
</dbReference>
<dbReference type="NCBIfam" id="TIGR01709">
    <property type="entry name" value="typeII_sec_gspL"/>
    <property type="match status" value="1"/>
</dbReference>
<evidence type="ECO:0000256" key="7">
    <source>
        <dbReference type="ARBA" id="ARBA00022927"/>
    </source>
</evidence>
<comment type="subcellular location">
    <subcellularLocation>
        <location evidence="1">Cell inner membrane</location>
        <topology evidence="1">Single-pass membrane protein</topology>
    </subcellularLocation>
</comment>
<dbReference type="SUPFAM" id="SSF53067">
    <property type="entry name" value="Actin-like ATPase domain"/>
    <property type="match status" value="1"/>
</dbReference>
<keyword evidence="3" id="KW-0813">Transport</keyword>
<dbReference type="GO" id="GO:0015628">
    <property type="term" value="P:protein secretion by the type II secretion system"/>
    <property type="evidence" value="ECO:0007669"/>
    <property type="project" value="InterPro"/>
</dbReference>
<dbReference type="InterPro" id="IPR025691">
    <property type="entry name" value="GspL_pp_dom"/>
</dbReference>
<feature type="domain" description="GspL cytoplasmic actin-ATPase-like" evidence="10">
    <location>
        <begin position="33"/>
        <end position="140"/>
    </location>
</feature>
<dbReference type="GO" id="GO:0009276">
    <property type="term" value="C:Gram-negative-bacterium-type cell wall"/>
    <property type="evidence" value="ECO:0007669"/>
    <property type="project" value="InterPro"/>
</dbReference>